<evidence type="ECO:0000313" key="2">
    <source>
        <dbReference type="Proteomes" id="UP001652663"/>
    </source>
</evidence>
<feature type="compositionally biased region" description="Basic residues" evidence="1">
    <location>
        <begin position="132"/>
        <end position="141"/>
    </location>
</feature>
<feature type="compositionally biased region" description="Polar residues" evidence="1">
    <location>
        <begin position="306"/>
        <end position="324"/>
    </location>
</feature>
<evidence type="ECO:0000256" key="1">
    <source>
        <dbReference type="SAM" id="MobiDB-lite"/>
    </source>
</evidence>
<dbReference type="Proteomes" id="UP001652663">
    <property type="component" value="Chromosome 19"/>
</dbReference>
<keyword evidence="2" id="KW-1185">Reference proteome</keyword>
<protein>
    <submittedName>
        <fullName evidence="3">Spermatogenesis-associated protein 32 isoform X1</fullName>
    </submittedName>
</protein>
<evidence type="ECO:0000313" key="3">
    <source>
        <dbReference type="RefSeq" id="XP_070629752.1"/>
    </source>
</evidence>
<feature type="compositionally biased region" description="Basic and acidic residues" evidence="1">
    <location>
        <begin position="456"/>
        <end position="472"/>
    </location>
</feature>
<feature type="compositionally biased region" description="Basic residues" evidence="1">
    <location>
        <begin position="104"/>
        <end position="114"/>
    </location>
</feature>
<dbReference type="GeneID" id="109573317"/>
<dbReference type="PANTHER" id="PTHR37338">
    <property type="entry name" value="SPERMATOGENESIS-ASSOCIATED PROTEIN 32"/>
    <property type="match status" value="1"/>
</dbReference>
<accession>A0ABM4R2H0</accession>
<feature type="compositionally biased region" description="Polar residues" evidence="1">
    <location>
        <begin position="332"/>
        <end position="341"/>
    </location>
</feature>
<dbReference type="PANTHER" id="PTHR37338:SF1">
    <property type="entry name" value="SPERMATOGENESIS-ASSOCIATED PROTEIN 32"/>
    <property type="match status" value="1"/>
</dbReference>
<dbReference type="Pfam" id="PF15310">
    <property type="entry name" value="VAD1-2"/>
    <property type="match status" value="1"/>
</dbReference>
<organism evidence="2 3">
    <name type="scientific">Bos indicus</name>
    <name type="common">Zebu</name>
    <dbReference type="NCBI Taxonomy" id="9915"/>
    <lineage>
        <taxon>Eukaryota</taxon>
        <taxon>Metazoa</taxon>
        <taxon>Chordata</taxon>
        <taxon>Craniata</taxon>
        <taxon>Vertebrata</taxon>
        <taxon>Euteleostomi</taxon>
        <taxon>Mammalia</taxon>
        <taxon>Eutheria</taxon>
        <taxon>Laurasiatheria</taxon>
        <taxon>Artiodactyla</taxon>
        <taxon>Ruminantia</taxon>
        <taxon>Pecora</taxon>
        <taxon>Bovidae</taxon>
        <taxon>Bovinae</taxon>
        <taxon>Bos</taxon>
    </lineage>
</organism>
<sequence length="517" mass="57458">MHRYMCTLWGKGGKLSRFLEDPGHAEGAVAFCQYAQGRSKLSPADLRLTSLHRLPIWAGSREQRLLDVSQGGAPAAGQGGAPFSGRLLHQLPSPATRRGVASQRPRHHRHRRPPPHPTALPASLPPPTACHQRAHWRRRGSSHQPAPRLPYRVQSLGANGFPCCGKESVDIMDSQGDINQNQFQPIQEEDDMELENELLEPGLPEEKLPQVEPEQKPKPFPQTEPEAKQEDPKPQGYREEFPQPYGDGLTKPDIRQLSMRSNSSYVSSMDEDYRSIHVQTSRHLFWVDRLIQVSEHSLQPVISTQPFQKSTKKTTICPAQQTVPKDTESSKKQSQNPSAQQGPLDKASQKTLSPEPSFCTPTMGLEELINFASTLAMASSSRMDLPRLQHMIKTTPQKAMPPPTEPAVDHAAQPTTDEPEQGKLTKDEKPPEEPGEARKPQDAPKQEDEDVPHPYLDLRKPGFKRATIEGELKFLQSPTTSPQPKGAAKDSVPGTMKGNPLFLKIHFKLSSPSSPEK</sequence>
<feature type="compositionally biased region" description="Basic and acidic residues" evidence="1">
    <location>
        <begin position="225"/>
        <end position="241"/>
    </location>
</feature>
<gene>
    <name evidence="3" type="primary">SPATA32</name>
</gene>
<feature type="compositionally biased region" description="Basic and acidic residues" evidence="1">
    <location>
        <begin position="420"/>
        <end position="446"/>
    </location>
</feature>
<proteinExistence type="predicted"/>
<feature type="compositionally biased region" description="Pro residues" evidence="1">
    <location>
        <begin position="115"/>
        <end position="128"/>
    </location>
</feature>
<feature type="region of interest" description="Disordered" evidence="1">
    <location>
        <begin position="396"/>
        <end position="499"/>
    </location>
</feature>
<name>A0ABM4R2H0_BOSIN</name>
<dbReference type="InterPro" id="IPR029297">
    <property type="entry name" value="SPATA32"/>
</dbReference>
<dbReference type="RefSeq" id="XP_070629752.1">
    <property type="nucleotide sequence ID" value="XM_070773651.1"/>
</dbReference>
<feature type="region of interest" description="Disordered" evidence="1">
    <location>
        <begin position="205"/>
        <end position="258"/>
    </location>
</feature>
<feature type="compositionally biased region" description="Basic and acidic residues" evidence="1">
    <location>
        <begin position="205"/>
        <end position="217"/>
    </location>
</feature>
<reference evidence="3" key="1">
    <citation type="submission" date="2025-08" db="UniProtKB">
        <authorList>
            <consortium name="RefSeq"/>
        </authorList>
    </citation>
    <scope>IDENTIFICATION</scope>
    <source>
        <tissue evidence="3">Blood</tissue>
    </source>
</reference>
<feature type="region of interest" description="Disordered" evidence="1">
    <location>
        <begin position="69"/>
        <end position="149"/>
    </location>
</feature>
<feature type="region of interest" description="Disordered" evidence="1">
    <location>
        <begin position="306"/>
        <end position="359"/>
    </location>
</feature>